<dbReference type="Proteomes" id="UP001143981">
    <property type="component" value="Unassembled WGS sequence"/>
</dbReference>
<feature type="region of interest" description="Disordered" evidence="1">
    <location>
        <begin position="130"/>
        <end position="215"/>
    </location>
</feature>
<proteinExistence type="predicted"/>
<name>A0A9W7Y9S5_9FUNG</name>
<protein>
    <submittedName>
        <fullName evidence="2">Uncharacterized protein</fullName>
    </submittedName>
</protein>
<evidence type="ECO:0000313" key="2">
    <source>
        <dbReference type="EMBL" id="KAJ1725995.1"/>
    </source>
</evidence>
<feature type="non-terminal residue" evidence="2">
    <location>
        <position position="215"/>
    </location>
</feature>
<comment type="caution">
    <text evidence="2">The sequence shown here is derived from an EMBL/GenBank/DDBJ whole genome shotgun (WGS) entry which is preliminary data.</text>
</comment>
<dbReference type="EMBL" id="JANBOI010001848">
    <property type="protein sequence ID" value="KAJ1725995.1"/>
    <property type="molecule type" value="Genomic_DNA"/>
</dbReference>
<dbReference type="OrthoDB" id="5591183at2759"/>
<sequence length="215" mass="23357">MNPGSIPRRVSLLSCSEIHVPPLLAPRRACARVSPPAAKAATVAEAAQARSDSDDHDAVALVWMPPEAARAPMPTRPAYASRAVAVGCNDTHDADLLNAWLCPEVSARIQRERARRRKALLVSERMGALVQAERQRQQQASEGPDRTATRRGRKRVHSGEPQLDEQKPTPSERLDPAVSALMPASPELMRPQSLLIPELLPKGMLRGRPTAGSDD</sequence>
<gene>
    <name evidence="2" type="ORF">LPJ61_005495</name>
</gene>
<keyword evidence="3" id="KW-1185">Reference proteome</keyword>
<accession>A0A9W7Y9S5</accession>
<dbReference type="AlphaFoldDB" id="A0A9W7Y9S5"/>
<reference evidence="2" key="1">
    <citation type="submission" date="2022-07" db="EMBL/GenBank/DDBJ databases">
        <title>Phylogenomic reconstructions and comparative analyses of Kickxellomycotina fungi.</title>
        <authorList>
            <person name="Reynolds N.K."/>
            <person name="Stajich J.E."/>
            <person name="Barry K."/>
            <person name="Grigoriev I.V."/>
            <person name="Crous P."/>
            <person name="Smith M.E."/>
        </authorList>
    </citation>
    <scope>NUCLEOTIDE SEQUENCE</scope>
    <source>
        <strain evidence="2">BCRC 34381</strain>
    </source>
</reference>
<evidence type="ECO:0000313" key="3">
    <source>
        <dbReference type="Proteomes" id="UP001143981"/>
    </source>
</evidence>
<evidence type="ECO:0000256" key="1">
    <source>
        <dbReference type="SAM" id="MobiDB-lite"/>
    </source>
</evidence>
<feature type="compositionally biased region" description="Basic and acidic residues" evidence="1">
    <location>
        <begin position="164"/>
        <end position="175"/>
    </location>
</feature>
<organism evidence="2 3">
    <name type="scientific">Coemansia biformis</name>
    <dbReference type="NCBI Taxonomy" id="1286918"/>
    <lineage>
        <taxon>Eukaryota</taxon>
        <taxon>Fungi</taxon>
        <taxon>Fungi incertae sedis</taxon>
        <taxon>Zoopagomycota</taxon>
        <taxon>Kickxellomycotina</taxon>
        <taxon>Kickxellomycetes</taxon>
        <taxon>Kickxellales</taxon>
        <taxon>Kickxellaceae</taxon>
        <taxon>Coemansia</taxon>
    </lineage>
</organism>